<feature type="compositionally biased region" description="Pro residues" evidence="12">
    <location>
        <begin position="291"/>
        <end position="306"/>
    </location>
</feature>
<dbReference type="CDD" id="cd02012">
    <property type="entry name" value="TPP_TK"/>
    <property type="match status" value="1"/>
</dbReference>
<proteinExistence type="inferred from homology"/>
<evidence type="ECO:0000256" key="11">
    <source>
        <dbReference type="ARBA" id="ARBA00023052"/>
    </source>
</evidence>
<feature type="domain" description="Transketolase-like pyrimidine-binding" evidence="13">
    <location>
        <begin position="315"/>
        <end position="477"/>
    </location>
</feature>
<evidence type="ECO:0000256" key="3">
    <source>
        <dbReference type="ARBA" id="ARBA00001946"/>
    </source>
</evidence>
<feature type="region of interest" description="Disordered" evidence="12">
    <location>
        <begin position="288"/>
        <end position="308"/>
    </location>
</feature>
<evidence type="ECO:0000256" key="1">
    <source>
        <dbReference type="ARBA" id="ARBA00001913"/>
    </source>
</evidence>
<dbReference type="Gene3D" id="3.40.50.970">
    <property type="match status" value="2"/>
</dbReference>
<dbReference type="PANTHER" id="PTHR43195">
    <property type="entry name" value="TRANSKETOLASE"/>
    <property type="match status" value="1"/>
</dbReference>
<keyword evidence="7 14" id="KW-0808">Transferase</keyword>
<evidence type="ECO:0000256" key="10">
    <source>
        <dbReference type="ARBA" id="ARBA00022842"/>
    </source>
</evidence>
<dbReference type="InterPro" id="IPR005474">
    <property type="entry name" value="Transketolase_N"/>
</dbReference>
<evidence type="ECO:0000256" key="9">
    <source>
        <dbReference type="ARBA" id="ARBA00022837"/>
    </source>
</evidence>
<dbReference type="Pfam" id="PF02779">
    <property type="entry name" value="Transket_pyr"/>
    <property type="match status" value="1"/>
</dbReference>
<dbReference type="InterPro" id="IPR029061">
    <property type="entry name" value="THDP-binding"/>
</dbReference>
<comment type="cofactor">
    <cofactor evidence="2">
        <name>Mn(2+)</name>
        <dbReference type="ChEBI" id="CHEBI:29035"/>
    </cofactor>
</comment>
<dbReference type="NCBIfam" id="NF004559">
    <property type="entry name" value="PRK05899.2-5"/>
    <property type="match status" value="1"/>
</dbReference>
<dbReference type="Gene3D" id="3.40.50.920">
    <property type="match status" value="1"/>
</dbReference>
<evidence type="ECO:0000313" key="15">
    <source>
        <dbReference type="Proteomes" id="UP001303001"/>
    </source>
</evidence>
<dbReference type="PROSITE" id="PS00802">
    <property type="entry name" value="TRANSKETOLASE_2"/>
    <property type="match status" value="1"/>
</dbReference>
<comment type="cofactor">
    <cofactor evidence="3">
        <name>Mg(2+)</name>
        <dbReference type="ChEBI" id="CHEBI:18420"/>
    </cofactor>
</comment>
<sequence length="617" mass="65573">MEAERTLRDEELAGLADLAAQLRIDSIRCSTRAGSGHPTSSLSAADLLAVLISRHLRYDWSYPGNRANDHLIFSKGHASPLLYAVFRATGAISEQELLECYRQSGSRLQGHPTPALPWVDVATGSLGQGLPVGVGVALAGRYLDKLPFHVWVLCGDSETAEGSIWEALDKAGHFGLRNLTAIVDVNRFGQRGPTELEWDLDTYRRRVEAFGCRPIVVDGHDLAAIDEAFGQAREATGPTVVLARTVKGKGVPEIENRPDWHGKALEADQAERAVQALGGVRQIRVAGPRPAAAPPAPAAAGPPPELPRYEKGTKVATRNAYGDALRALGVRPDVVVLDGEVSDSTRADKFAEAYPDRFFEMFIAEQQLVAAAVGLRVRGYRPFAATFAAFLSRAYDFIRMAGISRADIALAGSHAGVEIGPDGPSQMGLEDLAALRAVHGSTVLYPSDAVSCAALVAAMADREGVSYLRTTRGKYPVLYDNGEDFPVGGSKVLRDGTDVALIGAGVTVHNCLAAADELAREGIDARVIDLYSVKPVDRQRLLDAVRDTGGRLVVVEDHYPQGGLGSAVLEELADLAEPVRVSHLAVRGLPGSGTPAQQMDRAGIGAFAIVGAARALA</sequence>
<dbReference type="InterPro" id="IPR020826">
    <property type="entry name" value="Transketolase_BS"/>
</dbReference>
<evidence type="ECO:0000313" key="14">
    <source>
        <dbReference type="EMBL" id="WNM43131.1"/>
    </source>
</evidence>
<dbReference type="PANTHER" id="PTHR43195:SF1">
    <property type="entry name" value="FI06132P-RELATED"/>
    <property type="match status" value="1"/>
</dbReference>
<comment type="cofactor">
    <cofactor evidence="1">
        <name>Ca(2+)</name>
        <dbReference type="ChEBI" id="CHEBI:29108"/>
    </cofactor>
</comment>
<keyword evidence="9" id="KW-0106">Calcium</keyword>
<dbReference type="RefSeq" id="WP_313724862.1">
    <property type="nucleotide sequence ID" value="NZ_CP134876.1"/>
</dbReference>
<dbReference type="Pfam" id="PF02780">
    <property type="entry name" value="Transketolase_C"/>
    <property type="match status" value="1"/>
</dbReference>
<dbReference type="EC" id="2.2.1.1" evidence="14"/>
<dbReference type="InterPro" id="IPR033248">
    <property type="entry name" value="Transketolase_C"/>
</dbReference>
<evidence type="ECO:0000256" key="12">
    <source>
        <dbReference type="SAM" id="MobiDB-lite"/>
    </source>
</evidence>
<protein>
    <submittedName>
        <fullName evidence="14">Transketolase</fullName>
        <ecNumber evidence="14">2.2.1.1</ecNumber>
    </submittedName>
</protein>
<keyword evidence="10" id="KW-0460">Magnesium</keyword>
<dbReference type="InterPro" id="IPR005475">
    <property type="entry name" value="Transketolase-like_Pyr-bd"/>
</dbReference>
<evidence type="ECO:0000256" key="2">
    <source>
        <dbReference type="ARBA" id="ARBA00001936"/>
    </source>
</evidence>
<gene>
    <name evidence="14" type="ORF">RMN56_26025</name>
</gene>
<dbReference type="InterPro" id="IPR009014">
    <property type="entry name" value="Transketo_C/PFOR_II"/>
</dbReference>
<accession>A0ABZ0A8L6</accession>
<keyword evidence="11" id="KW-0786">Thiamine pyrophosphate</keyword>
<comment type="similarity">
    <text evidence="5">Belongs to the transketolase family.</text>
</comment>
<dbReference type="GO" id="GO:0004802">
    <property type="term" value="F:transketolase activity"/>
    <property type="evidence" value="ECO:0007669"/>
    <property type="project" value="UniProtKB-EC"/>
</dbReference>
<keyword evidence="8" id="KW-0479">Metal-binding</keyword>
<dbReference type="SUPFAM" id="SSF52922">
    <property type="entry name" value="TK C-terminal domain-like"/>
    <property type="match status" value="1"/>
</dbReference>
<comment type="cofactor">
    <cofactor evidence="4">
        <name>thiamine diphosphate</name>
        <dbReference type="ChEBI" id="CHEBI:58937"/>
    </cofactor>
</comment>
<reference evidence="14 15" key="1">
    <citation type="submission" date="2023-09" db="EMBL/GenBank/DDBJ databases">
        <title>Micromonospora halotolerans DSM 45598 genome sequence.</title>
        <authorList>
            <person name="Mo P."/>
        </authorList>
    </citation>
    <scope>NUCLEOTIDE SEQUENCE [LARGE SCALE GENOMIC DNA]</scope>
    <source>
        <strain evidence="14 15">DSM 45598</strain>
    </source>
</reference>
<evidence type="ECO:0000259" key="13">
    <source>
        <dbReference type="SMART" id="SM00861"/>
    </source>
</evidence>
<dbReference type="CDD" id="cd07033">
    <property type="entry name" value="TPP_PYR_DXS_TK_like"/>
    <property type="match status" value="1"/>
</dbReference>
<dbReference type="SMART" id="SM00861">
    <property type="entry name" value="Transket_pyr"/>
    <property type="match status" value="1"/>
</dbReference>
<dbReference type="Pfam" id="PF00456">
    <property type="entry name" value="Transketolase_N"/>
    <property type="match status" value="1"/>
</dbReference>
<dbReference type="Proteomes" id="UP001303001">
    <property type="component" value="Chromosome"/>
</dbReference>
<evidence type="ECO:0000256" key="8">
    <source>
        <dbReference type="ARBA" id="ARBA00022723"/>
    </source>
</evidence>
<comment type="subunit">
    <text evidence="6">Homodimer.</text>
</comment>
<dbReference type="SUPFAM" id="SSF52518">
    <property type="entry name" value="Thiamin diphosphate-binding fold (THDP-binding)"/>
    <property type="match status" value="2"/>
</dbReference>
<evidence type="ECO:0000256" key="4">
    <source>
        <dbReference type="ARBA" id="ARBA00001964"/>
    </source>
</evidence>
<dbReference type="InterPro" id="IPR051424">
    <property type="entry name" value="Transketolase-like"/>
</dbReference>
<name>A0ABZ0A8L6_9ACTN</name>
<dbReference type="EMBL" id="CP134876">
    <property type="protein sequence ID" value="WNM43131.1"/>
    <property type="molecule type" value="Genomic_DNA"/>
</dbReference>
<evidence type="ECO:0000256" key="5">
    <source>
        <dbReference type="ARBA" id="ARBA00007131"/>
    </source>
</evidence>
<keyword evidence="15" id="KW-1185">Reference proteome</keyword>
<organism evidence="14 15">
    <name type="scientific">Micromonospora halotolerans</name>
    <dbReference type="NCBI Taxonomy" id="709879"/>
    <lineage>
        <taxon>Bacteria</taxon>
        <taxon>Bacillati</taxon>
        <taxon>Actinomycetota</taxon>
        <taxon>Actinomycetes</taxon>
        <taxon>Micromonosporales</taxon>
        <taxon>Micromonosporaceae</taxon>
        <taxon>Micromonospora</taxon>
    </lineage>
</organism>
<evidence type="ECO:0000256" key="6">
    <source>
        <dbReference type="ARBA" id="ARBA00011738"/>
    </source>
</evidence>
<evidence type="ECO:0000256" key="7">
    <source>
        <dbReference type="ARBA" id="ARBA00022679"/>
    </source>
</evidence>